<name>A0ABD2YX20_9GENT</name>
<keyword evidence="1" id="KW-1133">Transmembrane helix</keyword>
<dbReference type="EMBL" id="JBJUIK010000011">
    <property type="protein sequence ID" value="KAL3511844.1"/>
    <property type="molecule type" value="Genomic_DNA"/>
</dbReference>
<feature type="transmembrane region" description="Helical" evidence="1">
    <location>
        <begin position="175"/>
        <end position="194"/>
    </location>
</feature>
<feature type="transmembrane region" description="Helical" evidence="1">
    <location>
        <begin position="215"/>
        <end position="235"/>
    </location>
</feature>
<sequence>MDASFIGFFGAYGFRAICCKSLKDNTLVNLFLSVRNIQVVLVAEKFVEPTTKKDVSISVAASVRGACIENEDPLIQSLGLQSLHIFVKQMLLDPFSSSCPFYLTFASTEAYVDDGHETPKPWALRECLLQIIERKHSSQPFSMFQGYLIQKFPSYLVLSLMSFLCIRNQETLRWIYWALIVNMNPELGVTLMLVNLFYNHIFSSRHRDIDFHDMVCLLVFRVLYATATCLIFTTWEISDLVFANLQVFIGNEDSLIQSSGLQNLLPIFVKQMLLDVMPDVSSQSLGLPISLSWKWIGISIYTFLVEMQVGSLAPLGRQVSAFLICDLFRFDVFLAVVIALNQILVFEAQGCFMIHDDGTLHVSTVISALRCLSYASRLPKLDWGAVIRRMLDLKLQSCLLLHLADLIKIFSVSRLEKLLNNAANFLSWLVSSEQYNVEEKSLLGASSWKGLYACLDGDSLDTHQHLSNMDNCMKNGSSGMVIRSSAGIGSLSFQFSSYLSAGVANLIAFDLELKSNLLNCLRLTLLICRTTSEMNFMEVNGQFFEVVKKIKAKARLVQIGSVPLIIWNDLVEVVATLQQAEERVKRLWLLDTLQMCDKLSFHYTVLSDLPVTLASLFLDVIFGDIAESAVLSLWTLTMWIYDRALSISKGDNLPTQQSIDRSENDLAVFLLEAITVKNLSHRSVCALTGFICRFYGSRDGVDFEVTPPFVTHVSQDRLVIVFQPYDGIDLVFFFFFRNPIKESEYLVAIEIDLHKKLLKFYSSTRIAKIEDVVKSDVMI</sequence>
<evidence type="ECO:0000256" key="1">
    <source>
        <dbReference type="SAM" id="Phobius"/>
    </source>
</evidence>
<proteinExistence type="predicted"/>
<organism evidence="2 3">
    <name type="scientific">Cinchona calisaya</name>
    <dbReference type="NCBI Taxonomy" id="153742"/>
    <lineage>
        <taxon>Eukaryota</taxon>
        <taxon>Viridiplantae</taxon>
        <taxon>Streptophyta</taxon>
        <taxon>Embryophyta</taxon>
        <taxon>Tracheophyta</taxon>
        <taxon>Spermatophyta</taxon>
        <taxon>Magnoliopsida</taxon>
        <taxon>eudicotyledons</taxon>
        <taxon>Gunneridae</taxon>
        <taxon>Pentapetalae</taxon>
        <taxon>asterids</taxon>
        <taxon>lamiids</taxon>
        <taxon>Gentianales</taxon>
        <taxon>Rubiaceae</taxon>
        <taxon>Cinchonoideae</taxon>
        <taxon>Cinchoneae</taxon>
        <taxon>Cinchona</taxon>
    </lineage>
</organism>
<gene>
    <name evidence="2" type="ORF">ACH5RR_024561</name>
</gene>
<reference evidence="2 3" key="1">
    <citation type="submission" date="2024-11" db="EMBL/GenBank/DDBJ databases">
        <title>A near-complete genome assembly of Cinchona calisaya.</title>
        <authorList>
            <person name="Lian D.C."/>
            <person name="Zhao X.W."/>
            <person name="Wei L."/>
        </authorList>
    </citation>
    <scope>NUCLEOTIDE SEQUENCE [LARGE SCALE GENOMIC DNA]</scope>
    <source>
        <tissue evidence="2">Nenye</tissue>
    </source>
</reference>
<protein>
    <submittedName>
        <fullName evidence="2">Uncharacterized protein</fullName>
    </submittedName>
</protein>
<keyword evidence="1" id="KW-0812">Transmembrane</keyword>
<accession>A0ABD2YX20</accession>
<evidence type="ECO:0000313" key="3">
    <source>
        <dbReference type="Proteomes" id="UP001630127"/>
    </source>
</evidence>
<keyword evidence="3" id="KW-1185">Reference proteome</keyword>
<evidence type="ECO:0000313" key="2">
    <source>
        <dbReference type="EMBL" id="KAL3511844.1"/>
    </source>
</evidence>
<dbReference type="Proteomes" id="UP001630127">
    <property type="component" value="Unassembled WGS sequence"/>
</dbReference>
<dbReference type="PANTHER" id="PTHR16212:SF4">
    <property type="entry name" value="FOCADHESIN"/>
    <property type="match status" value="1"/>
</dbReference>
<dbReference type="AlphaFoldDB" id="A0ABD2YX20"/>
<keyword evidence="1" id="KW-0472">Membrane</keyword>
<dbReference type="InterPro" id="IPR045163">
    <property type="entry name" value="Focadhesin/RST1"/>
</dbReference>
<dbReference type="PANTHER" id="PTHR16212">
    <property type="entry name" value="FOCADHESIN FAMILY MEMBER"/>
    <property type="match status" value="1"/>
</dbReference>
<comment type="caution">
    <text evidence="2">The sequence shown here is derived from an EMBL/GenBank/DDBJ whole genome shotgun (WGS) entry which is preliminary data.</text>
</comment>